<proteinExistence type="predicted"/>
<sequence length="108" mass="12395">MSNIFNRYQKTLQSIPCAPDSISTTELKQILVNCQLIDEQLDSPSQMRKLQRILATICEQHTCIEKIENCRPHRYQIRSGEAHPINPSAMSSVVSLQMIEHEILNMKS</sequence>
<evidence type="ECO:0000313" key="1">
    <source>
        <dbReference type="EMBL" id="SON53084.1"/>
    </source>
</evidence>
<keyword evidence="2" id="KW-1185">Reference proteome</keyword>
<organism evidence="1 2">
    <name type="scientific">Vibrio tapetis subsp. tapetis</name>
    <dbReference type="NCBI Taxonomy" id="1671868"/>
    <lineage>
        <taxon>Bacteria</taxon>
        <taxon>Pseudomonadati</taxon>
        <taxon>Pseudomonadota</taxon>
        <taxon>Gammaproteobacteria</taxon>
        <taxon>Vibrionales</taxon>
        <taxon>Vibrionaceae</taxon>
        <taxon>Vibrio</taxon>
    </lineage>
</organism>
<name>A0A2N8ZMD5_9VIBR</name>
<dbReference type="AlphaFoldDB" id="A0A2N8ZMD5"/>
<gene>
    <name evidence="1" type="ORF">VTAP4600_B1473</name>
</gene>
<protein>
    <submittedName>
        <fullName evidence="1">Uncharacterized protein</fullName>
    </submittedName>
</protein>
<accession>A0A2N8ZMD5</accession>
<evidence type="ECO:0000313" key="2">
    <source>
        <dbReference type="Proteomes" id="UP000235828"/>
    </source>
</evidence>
<dbReference type="KEGG" id="vta:B1473"/>
<reference evidence="1 2" key="1">
    <citation type="submission" date="2017-10" db="EMBL/GenBank/DDBJ databases">
        <authorList>
            <person name="Banno H."/>
            <person name="Chua N.-H."/>
        </authorList>
    </citation>
    <scope>NUCLEOTIDE SEQUENCE [LARGE SCALE GENOMIC DNA]</scope>
    <source>
        <strain evidence="1">Vibrio tapetis CECT4600</strain>
    </source>
</reference>
<dbReference type="EMBL" id="LT960612">
    <property type="protein sequence ID" value="SON53084.1"/>
    <property type="molecule type" value="Genomic_DNA"/>
</dbReference>
<dbReference type="Proteomes" id="UP000235828">
    <property type="component" value="Chromosome B"/>
</dbReference>
<dbReference type="RefSeq" id="WP_102525169.1">
    <property type="nucleotide sequence ID" value="NZ_LT960612.1"/>
</dbReference>